<evidence type="ECO:0000313" key="2">
    <source>
        <dbReference type="Proteomes" id="UP000230179"/>
    </source>
</evidence>
<proteinExistence type="predicted"/>
<protein>
    <submittedName>
        <fullName evidence="1">Uncharacterized protein</fullName>
    </submittedName>
</protein>
<sequence length="133" mass="15825">MDESETPTKFDLQYAENKVRFSICDCSLDKKLSFWKLDNKECARKFLEKLKHFEKLTWTQFASLPRKNGLTPEKPGTPNFDLIHEQNTSESKLVEQYYFHFRVEQTGLFRVFGYQHGLFFCITHIDPRGKINH</sequence>
<gene>
    <name evidence="1" type="ORF">COU19_02480</name>
</gene>
<accession>A0A2H0U9B3</accession>
<dbReference type="EMBL" id="PFBL01000021">
    <property type="protein sequence ID" value="PIR83009.1"/>
    <property type="molecule type" value="Genomic_DNA"/>
</dbReference>
<organism evidence="1 2">
    <name type="scientific">Candidatus Kaiserbacteria bacterium CG10_big_fil_rev_8_21_14_0_10_56_12</name>
    <dbReference type="NCBI Taxonomy" id="1974611"/>
    <lineage>
        <taxon>Bacteria</taxon>
        <taxon>Candidatus Kaiseribacteriota</taxon>
    </lineage>
</organism>
<evidence type="ECO:0000313" key="1">
    <source>
        <dbReference type="EMBL" id="PIR83009.1"/>
    </source>
</evidence>
<name>A0A2H0U9B3_9BACT</name>
<comment type="caution">
    <text evidence="1">The sequence shown here is derived from an EMBL/GenBank/DDBJ whole genome shotgun (WGS) entry which is preliminary data.</text>
</comment>
<dbReference type="AlphaFoldDB" id="A0A2H0U9B3"/>
<dbReference type="Proteomes" id="UP000230179">
    <property type="component" value="Unassembled WGS sequence"/>
</dbReference>
<reference evidence="2" key="1">
    <citation type="submission" date="2017-09" db="EMBL/GenBank/DDBJ databases">
        <title>Depth-based differentiation of microbial function through sediment-hosted aquifers and enrichment of novel symbionts in the deep terrestrial subsurface.</title>
        <authorList>
            <person name="Probst A.J."/>
            <person name="Ladd B."/>
            <person name="Jarett J.K."/>
            <person name="Geller-Mcgrath D.E."/>
            <person name="Sieber C.M.K."/>
            <person name="Emerson J.B."/>
            <person name="Anantharaman K."/>
            <person name="Thomas B.C."/>
            <person name="Malmstrom R."/>
            <person name="Stieglmeier M."/>
            <person name="Klingl A."/>
            <person name="Woyke T."/>
            <person name="Ryan C.M."/>
            <person name="Banfield J.F."/>
        </authorList>
    </citation>
    <scope>NUCLEOTIDE SEQUENCE [LARGE SCALE GENOMIC DNA]</scope>
</reference>